<gene>
    <name evidence="1" type="ORF">UFOVP1229_20</name>
</gene>
<protein>
    <submittedName>
        <fullName evidence="1">Uncharacterized protein</fullName>
    </submittedName>
</protein>
<evidence type="ECO:0000313" key="1">
    <source>
        <dbReference type="EMBL" id="CAB4191338.1"/>
    </source>
</evidence>
<reference evidence="1" key="1">
    <citation type="submission" date="2020-05" db="EMBL/GenBank/DDBJ databases">
        <authorList>
            <person name="Chiriac C."/>
            <person name="Salcher M."/>
            <person name="Ghai R."/>
            <person name="Kavagutti S V."/>
        </authorList>
    </citation>
    <scope>NUCLEOTIDE SEQUENCE</scope>
</reference>
<proteinExistence type="predicted"/>
<organism evidence="1">
    <name type="scientific">uncultured Caudovirales phage</name>
    <dbReference type="NCBI Taxonomy" id="2100421"/>
    <lineage>
        <taxon>Viruses</taxon>
        <taxon>Duplodnaviria</taxon>
        <taxon>Heunggongvirae</taxon>
        <taxon>Uroviricota</taxon>
        <taxon>Caudoviricetes</taxon>
        <taxon>Peduoviridae</taxon>
        <taxon>Maltschvirus</taxon>
        <taxon>Maltschvirus maltsch</taxon>
    </lineage>
</organism>
<accession>A0A6J5RC64</accession>
<dbReference type="Gene3D" id="3.30.40.220">
    <property type="match status" value="1"/>
</dbReference>
<name>A0A6J5RC64_9CAUD</name>
<dbReference type="EMBL" id="LR797178">
    <property type="protein sequence ID" value="CAB4191338.1"/>
    <property type="molecule type" value="Genomic_DNA"/>
</dbReference>
<sequence length="186" mass="21239">MRPIDILTREVLNDMYVRQRMSMQEIAEHFGIRFRSTVAKAMVRHGIESRRFGDFAGNPRPWMNKGHGDISGSYWCSLRNGANSRELEFSIDPEYAWAVFVEQNGECALSGVPVVLVKRRHLMLSGIAEQTASLDRIDSSKGYVQGNVQWIHKALQGMKMSMPDAVFIEWCNSVSRHQRGFSDNED</sequence>